<sequence length="106" mass="11584">MRVEGEATKKEATLLSYLTQDSDVVASSTCSSVMDSIVAATREESTAVKRQISDTHDEQSQNTDEETVDTPFTEPHTSLIDSGITKNVPDKAAQDTQENWCTATKE</sequence>
<feature type="compositionally biased region" description="Basic and acidic residues" evidence="1">
    <location>
        <begin position="42"/>
        <end position="59"/>
    </location>
</feature>
<gene>
    <name evidence="2" type="ORF">HHI36_013385</name>
</gene>
<name>A0ABD2NHR1_9CUCU</name>
<reference evidence="2 3" key="1">
    <citation type="journal article" date="2021" name="BMC Biol.">
        <title>Horizontally acquired antibacterial genes associated with adaptive radiation of ladybird beetles.</title>
        <authorList>
            <person name="Li H.S."/>
            <person name="Tang X.F."/>
            <person name="Huang Y.H."/>
            <person name="Xu Z.Y."/>
            <person name="Chen M.L."/>
            <person name="Du X.Y."/>
            <person name="Qiu B.Y."/>
            <person name="Chen P.T."/>
            <person name="Zhang W."/>
            <person name="Slipinski A."/>
            <person name="Escalona H.E."/>
            <person name="Waterhouse R.M."/>
            <person name="Zwick A."/>
            <person name="Pang H."/>
        </authorList>
    </citation>
    <scope>NUCLEOTIDE SEQUENCE [LARGE SCALE GENOMIC DNA]</scope>
    <source>
        <strain evidence="2">SYSU2018</strain>
    </source>
</reference>
<feature type="compositionally biased region" description="Polar residues" evidence="1">
    <location>
        <begin position="94"/>
        <end position="106"/>
    </location>
</feature>
<keyword evidence="3" id="KW-1185">Reference proteome</keyword>
<evidence type="ECO:0000313" key="3">
    <source>
        <dbReference type="Proteomes" id="UP001516400"/>
    </source>
</evidence>
<dbReference type="EMBL" id="JABFTP020000103">
    <property type="protein sequence ID" value="KAL3278044.1"/>
    <property type="molecule type" value="Genomic_DNA"/>
</dbReference>
<protein>
    <submittedName>
        <fullName evidence="2">Uncharacterized protein</fullName>
    </submittedName>
</protein>
<feature type="region of interest" description="Disordered" evidence="1">
    <location>
        <begin position="42"/>
        <end position="106"/>
    </location>
</feature>
<dbReference type="Proteomes" id="UP001516400">
    <property type="component" value="Unassembled WGS sequence"/>
</dbReference>
<evidence type="ECO:0000256" key="1">
    <source>
        <dbReference type="SAM" id="MobiDB-lite"/>
    </source>
</evidence>
<accession>A0ABD2NHR1</accession>
<proteinExistence type="predicted"/>
<dbReference type="AlphaFoldDB" id="A0ABD2NHR1"/>
<evidence type="ECO:0000313" key="2">
    <source>
        <dbReference type="EMBL" id="KAL3278044.1"/>
    </source>
</evidence>
<comment type="caution">
    <text evidence="2">The sequence shown here is derived from an EMBL/GenBank/DDBJ whole genome shotgun (WGS) entry which is preliminary data.</text>
</comment>
<organism evidence="2 3">
    <name type="scientific">Cryptolaemus montrouzieri</name>
    <dbReference type="NCBI Taxonomy" id="559131"/>
    <lineage>
        <taxon>Eukaryota</taxon>
        <taxon>Metazoa</taxon>
        <taxon>Ecdysozoa</taxon>
        <taxon>Arthropoda</taxon>
        <taxon>Hexapoda</taxon>
        <taxon>Insecta</taxon>
        <taxon>Pterygota</taxon>
        <taxon>Neoptera</taxon>
        <taxon>Endopterygota</taxon>
        <taxon>Coleoptera</taxon>
        <taxon>Polyphaga</taxon>
        <taxon>Cucujiformia</taxon>
        <taxon>Coccinelloidea</taxon>
        <taxon>Coccinellidae</taxon>
        <taxon>Scymninae</taxon>
        <taxon>Scymnini</taxon>
        <taxon>Cryptolaemus</taxon>
    </lineage>
</organism>